<evidence type="ECO:0000313" key="1">
    <source>
        <dbReference type="EMBL" id="KAI4311685.1"/>
    </source>
</evidence>
<evidence type="ECO:0000313" key="2">
    <source>
        <dbReference type="Proteomes" id="UP001057402"/>
    </source>
</evidence>
<accession>A0ACB9LK25</accession>
<proteinExistence type="predicted"/>
<keyword evidence="2" id="KW-1185">Reference proteome</keyword>
<dbReference type="EMBL" id="CM042890">
    <property type="protein sequence ID" value="KAI4311685.1"/>
    <property type="molecule type" value="Genomic_DNA"/>
</dbReference>
<protein>
    <submittedName>
        <fullName evidence="1">Uncharacterized protein</fullName>
    </submittedName>
</protein>
<reference evidence="2" key="1">
    <citation type="journal article" date="2023" name="Front. Plant Sci.">
        <title>Chromosomal-level genome assembly of Melastoma candidum provides insights into trichome evolution.</title>
        <authorList>
            <person name="Zhong Y."/>
            <person name="Wu W."/>
            <person name="Sun C."/>
            <person name="Zou P."/>
            <person name="Liu Y."/>
            <person name="Dai S."/>
            <person name="Zhou R."/>
        </authorList>
    </citation>
    <scope>NUCLEOTIDE SEQUENCE [LARGE SCALE GENOMIC DNA]</scope>
</reference>
<sequence length="141" mass="15554">MIFEEESIGTPKGFALSAKSAFGCASSDVTRALNKNHFEAITNDLPSGLVLSFHCLSQDDDMGTMLLAPGDQWGFRFHLNIGGGTLFHCGFTWFGAKMTYRCTVYDDSSHKSECINCFWSIRINGACLASSSIHMVFCTDW</sequence>
<name>A0ACB9LK25_9MYRT</name>
<gene>
    <name evidence="1" type="ORF">MLD38_036561</name>
</gene>
<dbReference type="Proteomes" id="UP001057402">
    <property type="component" value="Chromosome 11"/>
</dbReference>
<organism evidence="1 2">
    <name type="scientific">Melastoma candidum</name>
    <dbReference type="NCBI Taxonomy" id="119954"/>
    <lineage>
        <taxon>Eukaryota</taxon>
        <taxon>Viridiplantae</taxon>
        <taxon>Streptophyta</taxon>
        <taxon>Embryophyta</taxon>
        <taxon>Tracheophyta</taxon>
        <taxon>Spermatophyta</taxon>
        <taxon>Magnoliopsida</taxon>
        <taxon>eudicotyledons</taxon>
        <taxon>Gunneridae</taxon>
        <taxon>Pentapetalae</taxon>
        <taxon>rosids</taxon>
        <taxon>malvids</taxon>
        <taxon>Myrtales</taxon>
        <taxon>Melastomataceae</taxon>
        <taxon>Melastomatoideae</taxon>
        <taxon>Melastomateae</taxon>
        <taxon>Melastoma</taxon>
    </lineage>
</organism>
<comment type="caution">
    <text evidence="1">The sequence shown here is derived from an EMBL/GenBank/DDBJ whole genome shotgun (WGS) entry which is preliminary data.</text>
</comment>